<feature type="domain" description="Flagellar hook-length control protein-like C-terminal" evidence="2">
    <location>
        <begin position="371"/>
        <end position="450"/>
    </location>
</feature>
<keyword evidence="4" id="KW-1185">Reference proteome</keyword>
<feature type="region of interest" description="Disordered" evidence="1">
    <location>
        <begin position="285"/>
        <end position="314"/>
    </location>
</feature>
<feature type="compositionally biased region" description="Basic and acidic residues" evidence="1">
    <location>
        <begin position="70"/>
        <end position="85"/>
    </location>
</feature>
<proteinExistence type="predicted"/>
<dbReference type="Gene3D" id="3.30.750.140">
    <property type="match status" value="1"/>
</dbReference>
<organism evidence="3 4">
    <name type="scientific">Candidatus Clostridium eludens</name>
    <dbReference type="NCBI Taxonomy" id="3381663"/>
    <lineage>
        <taxon>Bacteria</taxon>
        <taxon>Bacillati</taxon>
        <taxon>Bacillota</taxon>
        <taxon>Clostridia</taxon>
        <taxon>Eubacteriales</taxon>
        <taxon>Clostridiaceae</taxon>
        <taxon>Clostridium</taxon>
    </lineage>
</organism>
<evidence type="ECO:0000313" key="3">
    <source>
        <dbReference type="EMBL" id="MFL0195490.1"/>
    </source>
</evidence>
<keyword evidence="3" id="KW-0282">Flagellum</keyword>
<feature type="compositionally biased region" description="Low complexity" evidence="1">
    <location>
        <begin position="15"/>
        <end position="31"/>
    </location>
</feature>
<dbReference type="CDD" id="cd17470">
    <property type="entry name" value="T3SS_Flik_C"/>
    <property type="match status" value="1"/>
</dbReference>
<dbReference type="InterPro" id="IPR038610">
    <property type="entry name" value="FliK-like_C_sf"/>
</dbReference>
<feature type="region of interest" description="Disordered" evidence="1">
    <location>
        <begin position="15"/>
        <end position="85"/>
    </location>
</feature>
<evidence type="ECO:0000256" key="1">
    <source>
        <dbReference type="SAM" id="MobiDB-lite"/>
    </source>
</evidence>
<keyword evidence="3" id="KW-0966">Cell projection</keyword>
<dbReference type="Proteomes" id="UP001623660">
    <property type="component" value="Unassembled WGS sequence"/>
</dbReference>
<accession>A0ABW8SHM4</accession>
<reference evidence="3 4" key="1">
    <citation type="submission" date="2024-11" db="EMBL/GenBank/DDBJ databases">
        <authorList>
            <person name="Heng Y.C."/>
            <person name="Lim A.C.H."/>
            <person name="Lee J.K.Y."/>
            <person name="Kittelmann S."/>
        </authorList>
    </citation>
    <scope>NUCLEOTIDE SEQUENCE [LARGE SCALE GENOMIC DNA]</scope>
    <source>
        <strain evidence="3 4">WILCCON 0269</strain>
    </source>
</reference>
<sequence>MISLNCVQLASIDSSTKGLASASSKSSSDTSQDFNTTLKKSSDNSQNRTSKVQDVSDSKSADEITEDSNDTSKDIKSVNKDGSSKKVELSEKLKGDLKKAGFSDEDIKELEEKLSQGSISENSLMYLINVLLKNDDNLNLQGNSSDFTDEISNKISSEISQNLNYITADNKEQNTGFSSEDIVSKVVKENLNDLCDILEQFGTSKEFDKKLMEKLSSNILSKLAQEGNVSDKVKSEVNAALSKELNLNTLQEGSIGNLYGFKIQNQDTSNQVNINTANLFTSAKEESSENISKKGSNNSSAGNNESFTGSRTSSSEEDVLKKIIEGDTGDRISKAINFMSQFKSLNTDNSIQNLQDIVINKNSFDSDIIKTLKYMDVNNVKELTVKINPKELGEITINLTMQEGKLKAVLTASNKEAYNLLNANLQDISNKIQTNDIKIQGLSLNIYNEDATFFRDESGKEQYKDNSGQNKNSTLNNISEDREIVQNNYYDNNNVNILA</sequence>
<gene>
    <name evidence="3" type="ORF">ACJDU8_07915</name>
</gene>
<keyword evidence="3" id="KW-0969">Cilium</keyword>
<dbReference type="RefSeq" id="WP_406791612.1">
    <property type="nucleotide sequence ID" value="NZ_JBJHZX010000009.1"/>
</dbReference>
<feature type="compositionally biased region" description="Polar residues" evidence="1">
    <location>
        <begin position="32"/>
        <end position="53"/>
    </location>
</feature>
<dbReference type="Pfam" id="PF02120">
    <property type="entry name" value="Flg_hook"/>
    <property type="match status" value="1"/>
</dbReference>
<name>A0ABW8SHM4_9CLOT</name>
<evidence type="ECO:0000313" key="4">
    <source>
        <dbReference type="Proteomes" id="UP001623660"/>
    </source>
</evidence>
<dbReference type="InterPro" id="IPR021136">
    <property type="entry name" value="Flagellar_hook_control-like_C"/>
</dbReference>
<evidence type="ECO:0000259" key="2">
    <source>
        <dbReference type="Pfam" id="PF02120"/>
    </source>
</evidence>
<protein>
    <submittedName>
        <fullName evidence="3">Flagellar hook-length control protein FliK</fullName>
    </submittedName>
</protein>
<feature type="compositionally biased region" description="Low complexity" evidence="1">
    <location>
        <begin position="289"/>
        <end position="306"/>
    </location>
</feature>
<comment type="caution">
    <text evidence="3">The sequence shown here is derived from an EMBL/GenBank/DDBJ whole genome shotgun (WGS) entry which is preliminary data.</text>
</comment>
<dbReference type="EMBL" id="JBJHZX010000009">
    <property type="protein sequence ID" value="MFL0195490.1"/>
    <property type="molecule type" value="Genomic_DNA"/>
</dbReference>